<keyword evidence="2" id="KW-0645">Protease</keyword>
<dbReference type="Proteomes" id="UP000472262">
    <property type="component" value="Unassembled WGS sequence"/>
</dbReference>
<protein>
    <submittedName>
        <fullName evidence="6">Caspase-14-like</fullName>
    </submittedName>
</protein>
<keyword evidence="4" id="KW-0378">Hydrolase</keyword>
<evidence type="ECO:0000256" key="2">
    <source>
        <dbReference type="ARBA" id="ARBA00022670"/>
    </source>
</evidence>
<dbReference type="Pfam" id="PF00656">
    <property type="entry name" value="Peptidase_C14"/>
    <property type="match status" value="1"/>
</dbReference>
<evidence type="ECO:0000259" key="5">
    <source>
        <dbReference type="PROSITE" id="PS50208"/>
    </source>
</evidence>
<dbReference type="GO" id="GO:0006915">
    <property type="term" value="P:apoptotic process"/>
    <property type="evidence" value="ECO:0007669"/>
    <property type="project" value="UniProtKB-KW"/>
</dbReference>
<feature type="domain" description="Caspase family p20" evidence="5">
    <location>
        <begin position="51"/>
        <end position="91"/>
    </location>
</feature>
<keyword evidence="3" id="KW-0053">Apoptosis</keyword>
<dbReference type="OMA" id="KVTIAME"/>
<dbReference type="PROSITE" id="PS50208">
    <property type="entry name" value="CASPASE_P20"/>
    <property type="match status" value="1"/>
</dbReference>
<keyword evidence="7" id="KW-1185">Reference proteome</keyword>
<dbReference type="RefSeq" id="XP_016103221.1">
    <property type="nucleotide sequence ID" value="XM_016247735.1"/>
</dbReference>
<dbReference type="InterPro" id="IPR001309">
    <property type="entry name" value="Pept_C14_p20"/>
</dbReference>
<dbReference type="Gene3D" id="3.40.50.1460">
    <property type="match status" value="1"/>
</dbReference>
<dbReference type="InterPro" id="IPR011600">
    <property type="entry name" value="Pept_C14_caspase"/>
</dbReference>
<gene>
    <name evidence="6" type="primary">LOC107562974</name>
</gene>
<accession>A0A672LMM4</accession>
<dbReference type="InParanoid" id="A0A672LMM4"/>
<evidence type="ECO:0000256" key="3">
    <source>
        <dbReference type="ARBA" id="ARBA00022703"/>
    </source>
</evidence>
<dbReference type="Ensembl" id="ENSSGRT00000029266.1">
    <property type="protein sequence ID" value="ENSSGRP00000027188.1"/>
    <property type="gene ID" value="ENSSGRG00000015629.1"/>
</dbReference>
<dbReference type="InterPro" id="IPR002398">
    <property type="entry name" value="Pept_C14"/>
</dbReference>
<dbReference type="GeneID" id="107562974"/>
<dbReference type="GO" id="GO:0004197">
    <property type="term" value="F:cysteine-type endopeptidase activity"/>
    <property type="evidence" value="ECO:0007669"/>
    <property type="project" value="InterPro"/>
</dbReference>
<dbReference type="PANTHER" id="PTHR47901:SF8">
    <property type="entry name" value="CASPASE-3"/>
    <property type="match status" value="1"/>
</dbReference>
<dbReference type="SUPFAM" id="SSF52129">
    <property type="entry name" value="Caspase-like"/>
    <property type="match status" value="1"/>
</dbReference>
<sequence length="202" mass="23081">MASSYRQRSTTYDMSGAKKALMLCAMTAKQGGESDMQIMRCFFSQFGFGGYGVDANRIKVSEIIEPFSDDNCPRLKGIPKIFILDACRGDVEDEGVHRYSPQQMDTNMKILRYRTNYAPPVINDMFTVYPAMLGYATFGTDKGGFLHLSIQEVFQKEWPRNRGNHLDDLFLEVKKKFQAMHNRHPPVVVALVESTLRKLIYL</sequence>
<dbReference type="SMART" id="SM00115">
    <property type="entry name" value="CASc"/>
    <property type="match status" value="1"/>
</dbReference>
<dbReference type="PANTHER" id="PTHR47901">
    <property type="entry name" value="CASPASE RECRUITMENT DOMAIN-CONTAINING PROTEIN 18"/>
    <property type="match status" value="1"/>
</dbReference>
<dbReference type="InterPro" id="IPR029030">
    <property type="entry name" value="Caspase-like_dom_sf"/>
</dbReference>
<organism evidence="6 7">
    <name type="scientific">Sinocyclocheilus grahami</name>
    <name type="common">Dianchi golden-line fish</name>
    <name type="synonym">Barbus grahami</name>
    <dbReference type="NCBI Taxonomy" id="75366"/>
    <lineage>
        <taxon>Eukaryota</taxon>
        <taxon>Metazoa</taxon>
        <taxon>Chordata</taxon>
        <taxon>Craniata</taxon>
        <taxon>Vertebrata</taxon>
        <taxon>Euteleostomi</taxon>
        <taxon>Actinopterygii</taxon>
        <taxon>Neopterygii</taxon>
        <taxon>Teleostei</taxon>
        <taxon>Ostariophysi</taxon>
        <taxon>Cypriniformes</taxon>
        <taxon>Cyprinidae</taxon>
        <taxon>Cyprininae</taxon>
        <taxon>Sinocyclocheilus</taxon>
    </lineage>
</organism>
<proteinExistence type="inferred from homology"/>
<evidence type="ECO:0000256" key="1">
    <source>
        <dbReference type="ARBA" id="ARBA00010134"/>
    </source>
</evidence>
<dbReference type="InterPro" id="IPR015917">
    <property type="entry name" value="Pept_C14A"/>
</dbReference>
<dbReference type="GO" id="GO:0006508">
    <property type="term" value="P:proteolysis"/>
    <property type="evidence" value="ECO:0007669"/>
    <property type="project" value="UniProtKB-KW"/>
</dbReference>
<comment type="similarity">
    <text evidence="1">Belongs to the peptidase C14A family.</text>
</comment>
<evidence type="ECO:0000256" key="4">
    <source>
        <dbReference type="ARBA" id="ARBA00022801"/>
    </source>
</evidence>
<evidence type="ECO:0000313" key="6">
    <source>
        <dbReference type="Ensembl" id="ENSSGRP00000027188.1"/>
    </source>
</evidence>
<name>A0A672LMM4_SINGR</name>
<reference evidence="6" key="2">
    <citation type="submission" date="2025-09" db="UniProtKB">
        <authorList>
            <consortium name="Ensembl"/>
        </authorList>
    </citation>
    <scope>IDENTIFICATION</scope>
</reference>
<reference evidence="6" key="1">
    <citation type="submission" date="2025-08" db="UniProtKB">
        <authorList>
            <consortium name="Ensembl"/>
        </authorList>
    </citation>
    <scope>IDENTIFICATION</scope>
</reference>
<dbReference type="OrthoDB" id="6097640at2759"/>
<dbReference type="AlphaFoldDB" id="A0A672LMM4"/>
<evidence type="ECO:0000313" key="7">
    <source>
        <dbReference type="Proteomes" id="UP000472262"/>
    </source>
</evidence>